<sequence length="361" mass="39561">MVDAVITEQPKRRLSFLDCWLTLWIFAAMALGVLLGAVVPGLPAWIDGLSVGTTNIPIAIGLILMMYPPLARVKYEELPRVFADRRVLALSLFQNWVLGPVLMFALAVIFLRDQPEYMTGVILIGLARCIAMVLVWNQLARGDNQYVAGLVAFNSLFQIAFFSLYAWLFLTVLPPLFGLESSVVDVTVWTIAGAVLVYLGLPFLGGFLTRRALVARKGNDWYETRFLPRIAPITLIALLFTIVAMFSLKGGEVVALPLDALRIAIPLTIYFFVMFVVSFLMGRLIEADYPRTTALAFTAASNNFELAIAVAIAAFGLASPVAFAAVIGPLVEVPVLILLVSVALWLGRRYFPATAPKKDAC</sequence>
<dbReference type="GO" id="GO:0005886">
    <property type="term" value="C:plasma membrane"/>
    <property type="evidence" value="ECO:0007669"/>
    <property type="project" value="UniProtKB-SubCell"/>
</dbReference>
<protein>
    <submittedName>
        <fullName evidence="11">Arsenical-resistance protein</fullName>
    </submittedName>
</protein>
<keyword evidence="12" id="KW-1185">Reference proteome</keyword>
<organism evidence="11 12">
    <name type="scientific">Brevundimonas naejangsanensis</name>
    <dbReference type="NCBI Taxonomy" id="588932"/>
    <lineage>
        <taxon>Bacteria</taxon>
        <taxon>Pseudomonadati</taxon>
        <taxon>Pseudomonadota</taxon>
        <taxon>Alphaproteobacteria</taxon>
        <taxon>Caulobacterales</taxon>
        <taxon>Caulobacteraceae</taxon>
        <taxon>Brevundimonas</taxon>
    </lineage>
</organism>
<evidence type="ECO:0000256" key="7">
    <source>
        <dbReference type="ARBA" id="ARBA00022989"/>
    </source>
</evidence>
<feature type="transmembrane region" description="Helical" evidence="10">
    <location>
        <begin position="188"/>
        <end position="209"/>
    </location>
</feature>
<feature type="transmembrane region" description="Helical" evidence="10">
    <location>
        <begin position="21"/>
        <end position="42"/>
    </location>
</feature>
<dbReference type="GO" id="GO:0015104">
    <property type="term" value="F:antimonite transmembrane transporter activity"/>
    <property type="evidence" value="ECO:0007669"/>
    <property type="project" value="TreeGrafter"/>
</dbReference>
<feature type="transmembrane region" description="Helical" evidence="10">
    <location>
        <begin position="147"/>
        <end position="168"/>
    </location>
</feature>
<dbReference type="FunFam" id="1.20.1530.20:FF:000009">
    <property type="entry name" value="Arsenite transporter, ACR3 family"/>
    <property type="match status" value="1"/>
</dbReference>
<evidence type="ECO:0000256" key="10">
    <source>
        <dbReference type="SAM" id="Phobius"/>
    </source>
</evidence>
<dbReference type="NCBIfam" id="TIGR00832">
    <property type="entry name" value="acr3"/>
    <property type="match status" value="1"/>
</dbReference>
<evidence type="ECO:0000256" key="5">
    <source>
        <dbReference type="ARBA" id="ARBA00022692"/>
    </source>
</evidence>
<keyword evidence="5 9" id="KW-0812">Transmembrane</keyword>
<dbReference type="KEGG" id="bne:DA69_04380"/>
<dbReference type="InterPro" id="IPR038770">
    <property type="entry name" value="Na+/solute_symporter_sf"/>
</dbReference>
<evidence type="ECO:0000313" key="12">
    <source>
        <dbReference type="Proteomes" id="UP000077603"/>
    </source>
</evidence>
<dbReference type="RefSeq" id="WP_029972515.1">
    <property type="nucleotide sequence ID" value="NZ_CP015614.1"/>
</dbReference>
<keyword evidence="7 9" id="KW-1133">Transmembrane helix</keyword>
<dbReference type="GO" id="GO:0015297">
    <property type="term" value="F:antiporter activity"/>
    <property type="evidence" value="ECO:0007669"/>
    <property type="project" value="UniProtKB-UniRule"/>
</dbReference>
<dbReference type="EMBL" id="CP015614">
    <property type="protein sequence ID" value="ANF54044.1"/>
    <property type="molecule type" value="Genomic_DNA"/>
</dbReference>
<evidence type="ECO:0000256" key="3">
    <source>
        <dbReference type="ARBA" id="ARBA00022448"/>
    </source>
</evidence>
<evidence type="ECO:0000256" key="9">
    <source>
        <dbReference type="PIRNR" id="PIRNR005508"/>
    </source>
</evidence>
<comment type="subcellular location">
    <subcellularLocation>
        <location evidence="1 9">Cell membrane</location>
        <topology evidence="1 9">Multi-pass membrane protein</topology>
    </subcellularLocation>
</comment>
<dbReference type="GO" id="GO:0046685">
    <property type="term" value="P:response to arsenic-containing substance"/>
    <property type="evidence" value="ECO:0007669"/>
    <property type="project" value="UniProtKB-KW"/>
</dbReference>
<proteinExistence type="inferred from homology"/>
<feature type="transmembrane region" description="Helical" evidence="10">
    <location>
        <begin position="87"/>
        <end position="111"/>
    </location>
</feature>
<feature type="transmembrane region" description="Helical" evidence="10">
    <location>
        <begin position="321"/>
        <end position="347"/>
    </location>
</feature>
<dbReference type="Gene3D" id="1.20.1530.20">
    <property type="match status" value="1"/>
</dbReference>
<feature type="transmembrane region" description="Helical" evidence="10">
    <location>
        <begin position="117"/>
        <end position="135"/>
    </location>
</feature>
<dbReference type="PANTHER" id="PTHR43057">
    <property type="entry name" value="ARSENITE EFFLUX TRANSPORTER"/>
    <property type="match status" value="1"/>
</dbReference>
<evidence type="ECO:0000256" key="1">
    <source>
        <dbReference type="ARBA" id="ARBA00004651"/>
    </source>
</evidence>
<dbReference type="InterPro" id="IPR002657">
    <property type="entry name" value="BilAc:Na_symport/Acr3"/>
</dbReference>
<evidence type="ECO:0000313" key="11">
    <source>
        <dbReference type="EMBL" id="ANF54044.1"/>
    </source>
</evidence>
<reference evidence="11 12" key="1">
    <citation type="journal article" date="2014" name="Genome Announc.">
        <title>Genome Sequence of a Promising Hydrogen-Producing Facultative Anaerobic Bacterium, Brevundimonas naejangsanensis Strain B1.</title>
        <authorList>
            <person name="Su H."/>
            <person name="Zhang T."/>
            <person name="Bao M."/>
            <person name="Jiang Y."/>
            <person name="Wang Y."/>
            <person name="Tan T."/>
        </authorList>
    </citation>
    <scope>NUCLEOTIDE SEQUENCE [LARGE SCALE GENOMIC DNA]</scope>
    <source>
        <strain evidence="11 12">B1</strain>
    </source>
</reference>
<feature type="transmembrane region" description="Helical" evidence="10">
    <location>
        <begin position="230"/>
        <end position="248"/>
    </location>
</feature>
<keyword evidence="6" id="KW-0059">Arsenical resistance</keyword>
<dbReference type="PIRSF" id="PIRSF005508">
    <property type="entry name" value="Acr3"/>
    <property type="match status" value="1"/>
</dbReference>
<dbReference type="PANTHER" id="PTHR43057:SF1">
    <property type="entry name" value="ARSENICAL-RESISTANCE PROTEIN 3"/>
    <property type="match status" value="1"/>
</dbReference>
<accession>A0A172Y4A6</accession>
<keyword evidence="4 9" id="KW-1003">Cell membrane</keyword>
<dbReference type="AlphaFoldDB" id="A0A172Y4A6"/>
<comment type="similarity">
    <text evidence="2 9">Belongs to the arsenical resistance-3 (ACR3) (TC 2.A.59) family.</text>
</comment>
<evidence type="ECO:0000256" key="2">
    <source>
        <dbReference type="ARBA" id="ARBA00010110"/>
    </source>
</evidence>
<evidence type="ECO:0000256" key="8">
    <source>
        <dbReference type="ARBA" id="ARBA00023136"/>
    </source>
</evidence>
<keyword evidence="8 9" id="KW-0472">Membrane</keyword>
<dbReference type="eggNOG" id="COG0798">
    <property type="taxonomic scope" value="Bacteria"/>
</dbReference>
<dbReference type="STRING" id="588932.DA69_04380"/>
<dbReference type="InterPro" id="IPR004706">
    <property type="entry name" value="Arsenical-R_Acr3"/>
</dbReference>
<name>A0A172Y4A6_9CAUL</name>
<evidence type="ECO:0000256" key="6">
    <source>
        <dbReference type="ARBA" id="ARBA00022849"/>
    </source>
</evidence>
<dbReference type="Proteomes" id="UP000077603">
    <property type="component" value="Chromosome"/>
</dbReference>
<dbReference type="GO" id="GO:0015105">
    <property type="term" value="F:arsenite transmembrane transporter activity"/>
    <property type="evidence" value="ECO:0007669"/>
    <property type="project" value="TreeGrafter"/>
</dbReference>
<evidence type="ECO:0000256" key="4">
    <source>
        <dbReference type="ARBA" id="ARBA00022475"/>
    </source>
</evidence>
<dbReference type="OrthoDB" id="5290400at2"/>
<dbReference type="Pfam" id="PF01758">
    <property type="entry name" value="SBF"/>
    <property type="match status" value="1"/>
</dbReference>
<gene>
    <name evidence="11" type="ORF">DA69_04380</name>
</gene>
<feature type="transmembrane region" description="Helical" evidence="10">
    <location>
        <begin position="260"/>
        <end position="282"/>
    </location>
</feature>
<keyword evidence="3 9" id="KW-0813">Transport</keyword>
<feature type="transmembrane region" description="Helical" evidence="10">
    <location>
        <begin position="48"/>
        <end position="67"/>
    </location>
</feature>